<evidence type="ECO:0000313" key="12">
    <source>
        <dbReference type="EMBL" id="SFD05186.1"/>
    </source>
</evidence>
<comment type="similarity">
    <text evidence="2 9">Belongs to the fimbrial export usher family.</text>
</comment>
<dbReference type="InterPro" id="IPR042186">
    <property type="entry name" value="FimD_plug_dom"/>
</dbReference>
<comment type="caution">
    <text evidence="12">The sequence shown here is derived from an EMBL/GenBank/DDBJ whole genome shotgun (WGS) entry which is preliminary data.</text>
</comment>
<keyword evidence="8 9" id="KW-0998">Cell outer membrane</keyword>
<evidence type="ECO:0000259" key="11">
    <source>
        <dbReference type="Pfam" id="PF13954"/>
    </source>
</evidence>
<dbReference type="PANTHER" id="PTHR30451">
    <property type="entry name" value="OUTER MEMBRANE USHER PROTEIN"/>
    <property type="match status" value="1"/>
</dbReference>
<gene>
    <name evidence="12" type="ORF">SAMN05216286_4105</name>
</gene>
<dbReference type="InterPro" id="IPR000015">
    <property type="entry name" value="Fimb_usher"/>
</dbReference>
<name>A0AA94KRP0_9ENTR</name>
<evidence type="ECO:0000256" key="9">
    <source>
        <dbReference type="RuleBase" id="RU003884"/>
    </source>
</evidence>
<keyword evidence="7 9" id="KW-0472">Membrane</keyword>
<dbReference type="Gene3D" id="3.10.20.410">
    <property type="match status" value="1"/>
</dbReference>
<evidence type="ECO:0000256" key="8">
    <source>
        <dbReference type="ARBA" id="ARBA00023237"/>
    </source>
</evidence>
<dbReference type="EMBL" id="FOKO01000005">
    <property type="protein sequence ID" value="SFD05186.1"/>
    <property type="molecule type" value="Genomic_DNA"/>
</dbReference>
<dbReference type="Pfam" id="PF13954">
    <property type="entry name" value="PapC_N"/>
    <property type="match status" value="1"/>
</dbReference>
<organism evidence="12 13">
    <name type="scientific">Kosakonia oryzae</name>
    <dbReference type="NCBI Taxonomy" id="497725"/>
    <lineage>
        <taxon>Bacteria</taxon>
        <taxon>Pseudomonadati</taxon>
        <taxon>Pseudomonadota</taxon>
        <taxon>Gammaproteobacteria</taxon>
        <taxon>Enterobacterales</taxon>
        <taxon>Enterobacteriaceae</taxon>
        <taxon>Kosakonia</taxon>
    </lineage>
</organism>
<keyword evidence="5 9" id="KW-0812">Transmembrane</keyword>
<dbReference type="Gene3D" id="2.60.40.3110">
    <property type="match status" value="1"/>
</dbReference>
<dbReference type="PROSITE" id="PS01151">
    <property type="entry name" value="FIMBRIAL_USHER"/>
    <property type="match status" value="1"/>
</dbReference>
<feature type="domain" description="PapC N-terminal" evidence="11">
    <location>
        <begin position="48"/>
        <end position="190"/>
    </location>
</feature>
<dbReference type="InterPro" id="IPR037224">
    <property type="entry name" value="PapC_N_sf"/>
</dbReference>
<evidence type="ECO:0000256" key="1">
    <source>
        <dbReference type="ARBA" id="ARBA00004571"/>
    </source>
</evidence>
<evidence type="ECO:0000256" key="5">
    <source>
        <dbReference type="ARBA" id="ARBA00022692"/>
    </source>
</evidence>
<feature type="domain" description="PapC-like C-terminal" evidence="10">
    <location>
        <begin position="771"/>
        <end position="834"/>
    </location>
</feature>
<dbReference type="FunFam" id="2.60.40.3110:FF:000001">
    <property type="entry name" value="Putative fimbrial outer membrane usher"/>
    <property type="match status" value="1"/>
</dbReference>
<keyword evidence="3 9" id="KW-0813">Transport</keyword>
<proteinExistence type="inferred from homology"/>
<comment type="subcellular location">
    <subcellularLocation>
        <location evidence="1 9">Cell outer membrane</location>
        <topology evidence="1 9">Multi-pass membrane protein</topology>
    </subcellularLocation>
</comment>
<dbReference type="GO" id="GO:0009297">
    <property type="term" value="P:pilus assembly"/>
    <property type="evidence" value="ECO:0007669"/>
    <property type="project" value="InterPro"/>
</dbReference>
<accession>A0AA94KRP0</accession>
<dbReference type="Gene3D" id="2.60.40.2610">
    <property type="entry name" value="Outer membrane usher protein FimD, plug domain"/>
    <property type="match status" value="1"/>
</dbReference>
<dbReference type="InterPro" id="IPR025949">
    <property type="entry name" value="PapC-like_C"/>
</dbReference>
<dbReference type="Pfam" id="PF00577">
    <property type="entry name" value="Usher"/>
    <property type="match status" value="1"/>
</dbReference>
<dbReference type="GO" id="GO:0015473">
    <property type="term" value="F:fimbrial usher porin activity"/>
    <property type="evidence" value="ECO:0007669"/>
    <property type="project" value="InterPro"/>
</dbReference>
<evidence type="ECO:0000313" key="13">
    <source>
        <dbReference type="Proteomes" id="UP000182314"/>
    </source>
</evidence>
<evidence type="ECO:0000256" key="4">
    <source>
        <dbReference type="ARBA" id="ARBA00022452"/>
    </source>
</evidence>
<dbReference type="SUPFAM" id="SSF141729">
    <property type="entry name" value="FimD N-terminal domain-like"/>
    <property type="match status" value="1"/>
</dbReference>
<sequence length="851" mass="93620">MKDSFRYGQSSMNKFAVLLSASAFFFILLPAWGKEIAATLDSSEDRYTFDPQLFRGSRFSQDSLTRLAAPRSIVPGNYKMDVYTNNKLTGTYDVYFKGFADGTSQPCLSPEVLESAHIKNAQSPASSSTEDNCVLIQEAAPGGTSRTNLPQLRLDLSVPQNQIRIPPRGYVDPNELDDGASMAFINYLTNYYNVSYSEPSTPNQRSLWMSLSGGMNLGSWQYRQLSNFTWDNQNGNRWNNIRSYVQHPLPGLNSQLMFGQLITKGRFFSGLNYRGASIATDERMLPDSMRGYAPVIRGVATTNARVSVMQNGTEIYQTTVAPGPFEITDLYPTSFSGDLDVSVTEANGSVSRFSVPFSAVPESMRPGISRFNLEMGKTQDNGDDSFFSDVTWQHGLTNAVTFNTATRIADGYQALMLGGVYASAFGAIGADLTWSHARLPDTGYTDGWMSQLRWSKTFQPTNTTISMAGYRYSTRGYHDLMDVLGAREAQRNNQLWESDSWRQQSRFELTMNQSLADFGNVFISSSTQNYRGGKSRDTQLQLGYSNSFRYGISINLSVGRQHTGGYQNAGDMQTFTSLSLSFPLGGSGPRIPSLSNSWMHSTDGSDQYQSSLSGMLDTGQTASYNLDVMRDQQYHQTTLSGGVQKRFSQATVGVSASRGNDYWQAAGNVQGAVVAHSGGITFGPYLGDTFALVEAKGAAGAKVFNSEHLEINDSGYALLPAITPYRYNRITLDPQDMEGDVELLDNEKQIAPIAGASAKVIFRTRNGKALLIKATRPDGSEPPAGADVLDENNTLIGIAGQNGQIYLRTDRPKGRLTLRWGNEPQDRCYLPYDFSGKETASPLIRLNAICQ</sequence>
<evidence type="ECO:0000256" key="3">
    <source>
        <dbReference type="ARBA" id="ARBA00022448"/>
    </source>
</evidence>
<dbReference type="InterPro" id="IPR018030">
    <property type="entry name" value="Fimbrial_membr_usher_CS"/>
</dbReference>
<evidence type="ECO:0000259" key="10">
    <source>
        <dbReference type="Pfam" id="PF13953"/>
    </source>
</evidence>
<protein>
    <submittedName>
        <fullName evidence="12">Outer membrane usher protein</fullName>
    </submittedName>
</protein>
<evidence type="ECO:0000256" key="7">
    <source>
        <dbReference type="ARBA" id="ARBA00023136"/>
    </source>
</evidence>
<dbReference type="Proteomes" id="UP000182314">
    <property type="component" value="Unassembled WGS sequence"/>
</dbReference>
<dbReference type="InterPro" id="IPR043142">
    <property type="entry name" value="PapC-like_C_sf"/>
</dbReference>
<dbReference type="Pfam" id="PF13953">
    <property type="entry name" value="PapC_C"/>
    <property type="match status" value="1"/>
</dbReference>
<reference evidence="12 13" key="1">
    <citation type="submission" date="2016-10" db="EMBL/GenBank/DDBJ databases">
        <authorList>
            <person name="Varghese N."/>
            <person name="Submissions S."/>
        </authorList>
    </citation>
    <scope>NUCLEOTIDE SEQUENCE [LARGE SCALE GENOMIC DNA]</scope>
    <source>
        <strain evidence="12 13">CGMCC 1.7012</strain>
    </source>
</reference>
<evidence type="ECO:0000256" key="6">
    <source>
        <dbReference type="ARBA" id="ARBA00022729"/>
    </source>
</evidence>
<dbReference type="PANTHER" id="PTHR30451:SF20">
    <property type="entry name" value="FIMBRIAE USHER"/>
    <property type="match status" value="1"/>
</dbReference>
<dbReference type="AlphaFoldDB" id="A0AA94KRP0"/>
<keyword evidence="4" id="KW-1134">Transmembrane beta strand</keyword>
<dbReference type="InterPro" id="IPR025885">
    <property type="entry name" value="PapC_N"/>
</dbReference>
<keyword evidence="9" id="KW-1029">Fimbrium biogenesis</keyword>
<dbReference type="Gene3D" id="2.60.40.2070">
    <property type="match status" value="1"/>
</dbReference>
<evidence type="ECO:0000256" key="2">
    <source>
        <dbReference type="ARBA" id="ARBA00008064"/>
    </source>
</evidence>
<dbReference type="GO" id="GO:0009279">
    <property type="term" value="C:cell outer membrane"/>
    <property type="evidence" value="ECO:0007669"/>
    <property type="project" value="UniProtKB-SubCell"/>
</dbReference>
<keyword evidence="6" id="KW-0732">Signal</keyword>